<feature type="region of interest" description="Disordered" evidence="1">
    <location>
        <begin position="370"/>
        <end position="404"/>
    </location>
</feature>
<sequence>MADNNYAFYIHGAKEQMCSGYLYKSPPENLFKSQKSWKRRFFVLLKYTDSMCQLKYYKNEEKNKPLGDIDLSNVTYMFLCPEMQTMWKWIQNNFRCSSSCVMFIRVPERDYFLIGENSWEMEKWFNALFDILNNRPHRLLDPKTFGSERHISEPPQSENDNKQKTEWDHTKYVTHELPSSVTHEPNYISPKKLKCIKTELTTEINHENDDTDDLSNQSNNIRMSNNKKKPTATSKFYNEPAMVEELYTGYLIKSPAQQALTKNTKSWKRRLFVLSKTGEDSYQLAYYANERKEIELSKISLLFIGPEAHQKWDWIQKNFKCSPSSVLFLKVEDDTPKHSRDYFLIGKNSDDVDGWLNALVKVMKTQKSRNTLQENRFRSATEPVKSSEPMVEDEPGDRRSAPELMLTYPSPYSHYDYPRKLSEPPLPVALKIPVIEDEDDEDEMQDESAEDSEYMSMASLQRAFEEDQQDTDTTCMQKNEAHTHVEKEICVSQNDLKNSLILTQEEGKPCVSDCRKIQDLCLFHKGDQILAFNDLLIDTVEEIQTYVRRLSKDEVKLTIRRLIGSQPLHSEPCAS</sequence>
<dbReference type="OrthoDB" id="9900190at2759"/>
<proteinExistence type="predicted"/>
<dbReference type="Proteomes" id="UP001155660">
    <property type="component" value="Chromosome B12"/>
</dbReference>
<organism evidence="3">
    <name type="scientific">Cyprinus carpio</name>
    <name type="common">Common carp</name>
    <dbReference type="NCBI Taxonomy" id="7962"/>
    <lineage>
        <taxon>Eukaryota</taxon>
        <taxon>Metazoa</taxon>
        <taxon>Chordata</taxon>
        <taxon>Craniata</taxon>
        <taxon>Vertebrata</taxon>
        <taxon>Euteleostomi</taxon>
        <taxon>Actinopterygii</taxon>
        <taxon>Neopterygii</taxon>
        <taxon>Teleostei</taxon>
        <taxon>Ostariophysi</taxon>
        <taxon>Cypriniformes</taxon>
        <taxon>Cyprinidae</taxon>
        <taxon>Cyprininae</taxon>
        <taxon>Cyprinus</taxon>
    </lineage>
</organism>
<feature type="compositionally biased region" description="Basic and acidic residues" evidence="1">
    <location>
        <begin position="143"/>
        <end position="152"/>
    </location>
</feature>
<gene>
    <name evidence="3" type="primary">plekhs1.4</name>
</gene>
<feature type="region of interest" description="Disordered" evidence="1">
    <location>
        <begin position="206"/>
        <end position="233"/>
    </location>
</feature>
<dbReference type="CTD" id="101887138"/>
<feature type="region of interest" description="Disordered" evidence="1">
    <location>
        <begin position="143"/>
        <end position="164"/>
    </location>
</feature>
<dbReference type="PANTHER" id="PTHR47014">
    <property type="entry name" value="PLECKSTRIN HOMOLOGY DOMAIN-CONTAINING FAMILY S MEMBER 1"/>
    <property type="match status" value="1"/>
</dbReference>
<reference evidence="3" key="1">
    <citation type="submission" date="2025-08" db="UniProtKB">
        <authorList>
            <consortium name="RefSeq"/>
        </authorList>
    </citation>
    <scope>IDENTIFICATION</scope>
    <source>
        <tissue evidence="3">Muscle</tissue>
    </source>
</reference>
<accession>A0A9Q9WWA8</accession>
<feature type="compositionally biased region" description="Polar residues" evidence="1">
    <location>
        <begin position="214"/>
        <end position="224"/>
    </location>
</feature>
<feature type="domain" description="PH" evidence="2">
    <location>
        <begin position="15"/>
        <end position="133"/>
    </location>
</feature>
<dbReference type="AlphaFoldDB" id="A0A9Q9WWA8"/>
<evidence type="ECO:0000259" key="2">
    <source>
        <dbReference type="PROSITE" id="PS50003"/>
    </source>
</evidence>
<dbReference type="SMART" id="SM00233">
    <property type="entry name" value="PH"/>
    <property type="match status" value="2"/>
</dbReference>
<dbReference type="InterPro" id="IPR042986">
    <property type="entry name" value="PLEKHS1"/>
</dbReference>
<dbReference type="PROSITE" id="PS50003">
    <property type="entry name" value="PH_DOMAIN"/>
    <property type="match status" value="2"/>
</dbReference>
<dbReference type="GeneID" id="109099276"/>
<evidence type="ECO:0000313" key="3">
    <source>
        <dbReference type="RefSeq" id="XP_042590788.1"/>
    </source>
</evidence>
<dbReference type="KEGG" id="ccar:109099276"/>
<evidence type="ECO:0000256" key="1">
    <source>
        <dbReference type="SAM" id="MobiDB-lite"/>
    </source>
</evidence>
<dbReference type="InterPro" id="IPR001849">
    <property type="entry name" value="PH_domain"/>
</dbReference>
<name>A0A9Q9WWA8_CYPCA</name>
<dbReference type="PANTHER" id="PTHR47014:SF1">
    <property type="entry name" value="PLECKSTRIN HOMOLOGY DOMAIN-CONTAINING FAMILY S MEMBER 1"/>
    <property type="match status" value="1"/>
</dbReference>
<dbReference type="RefSeq" id="XP_042590788.1">
    <property type="nucleotide sequence ID" value="XM_042734854.1"/>
</dbReference>
<dbReference type="Pfam" id="PF00169">
    <property type="entry name" value="PH"/>
    <property type="match status" value="1"/>
</dbReference>
<feature type="domain" description="PH" evidence="2">
    <location>
        <begin position="244"/>
        <end position="364"/>
    </location>
</feature>
<protein>
    <submittedName>
        <fullName evidence="3">Pleckstrin homology domain-containing family S member 1</fullName>
    </submittedName>
</protein>